<evidence type="ECO:0000313" key="8">
    <source>
        <dbReference type="Proteomes" id="UP000032214"/>
    </source>
</evidence>
<comment type="subcellular location">
    <subcellularLocation>
        <location evidence="1">Cell membrane</location>
        <topology evidence="1">Multi-pass membrane protein</topology>
    </subcellularLocation>
</comment>
<dbReference type="InterPro" id="IPR001123">
    <property type="entry name" value="LeuE-type"/>
</dbReference>
<evidence type="ECO:0000256" key="4">
    <source>
        <dbReference type="ARBA" id="ARBA00022989"/>
    </source>
</evidence>
<feature type="transmembrane region" description="Helical" evidence="6">
    <location>
        <begin position="182"/>
        <end position="200"/>
    </location>
</feature>
<gene>
    <name evidence="7" type="ORF">J120_04285</name>
</gene>
<evidence type="ECO:0000256" key="3">
    <source>
        <dbReference type="ARBA" id="ARBA00022692"/>
    </source>
</evidence>
<reference evidence="7 8" key="1">
    <citation type="journal article" date="2013" name="Proc. Natl. Acad. Sci. U.S.A.">
        <title>Candidate phylum TM6 genome recovered from a hospital sink biofilm provides genomic insights into this uncultivated phylum.</title>
        <authorList>
            <person name="McLean J.S."/>
            <person name="Lombardo M.J."/>
            <person name="Badger J.H."/>
            <person name="Edlund A."/>
            <person name="Novotny M."/>
            <person name="Yee-Greenbaum J."/>
            <person name="Vyahhi N."/>
            <person name="Hall A.P."/>
            <person name="Yang Y."/>
            <person name="Dupont C.L."/>
            <person name="Ziegler M.G."/>
            <person name="Chitsaz H."/>
            <person name="Allen A.E."/>
            <person name="Yooseph S."/>
            <person name="Tesler G."/>
            <person name="Pevzner P.A."/>
            <person name="Friedman R.M."/>
            <person name="Nealson K.H."/>
            <person name="Venter J.C."/>
            <person name="Lasken R.S."/>
        </authorList>
    </citation>
    <scope>NUCLEOTIDE SEQUENCE [LARGE SCALE GENOMIC DNA]</scope>
    <source>
        <strain evidence="7 8">TM6SC1</strain>
    </source>
</reference>
<accession>A0A0D2JL78</accession>
<name>A0A0D2JL78_9BACT</name>
<evidence type="ECO:0000313" key="7">
    <source>
        <dbReference type="EMBL" id="KIX85113.1"/>
    </source>
</evidence>
<evidence type="ECO:0008006" key="9">
    <source>
        <dbReference type="Google" id="ProtNLM"/>
    </source>
</evidence>
<evidence type="ECO:0000256" key="2">
    <source>
        <dbReference type="ARBA" id="ARBA00022475"/>
    </source>
</evidence>
<feature type="transmembrane region" description="Helical" evidence="6">
    <location>
        <begin position="148"/>
        <end position="170"/>
    </location>
</feature>
<organism evidence="7 8">
    <name type="scientific">candidate division TM6 bacterium JCVI TM6SC1</name>
    <dbReference type="NCBI Taxonomy" id="1306947"/>
    <lineage>
        <taxon>Bacteria</taxon>
        <taxon>Candidatus Babelota</taxon>
        <taxon>Vermiphilus</taxon>
    </lineage>
</organism>
<sequence>MSDVRLLPQGILVGLSIAAPVGAIGLLCIQRTLRYGMLTGFVSGLGAATADVLYGMIAAFGVVYVEDFIETYKLFFQIIGGLFLIYMGFVIARESKPHSVSDSAQTSFIKSYFSTFFLTLANPLTIMAFVAIITAFDLQIQASQERIYFISGVFIGSIIWWFLLTGCMGLLRKRIAFTWFDYINKISGSAIALFGTYTFIKACFDYYRSK</sequence>
<comment type="caution">
    <text evidence="7">The sequence shown here is derived from an EMBL/GenBank/DDBJ whole genome shotgun (WGS) entry which is preliminary data.</text>
</comment>
<dbReference type="Proteomes" id="UP000032214">
    <property type="component" value="Unassembled WGS sequence"/>
</dbReference>
<dbReference type="GO" id="GO:0015171">
    <property type="term" value="F:amino acid transmembrane transporter activity"/>
    <property type="evidence" value="ECO:0007669"/>
    <property type="project" value="TreeGrafter"/>
</dbReference>
<dbReference type="STRING" id="1306947.J120_04285"/>
<dbReference type="AlphaFoldDB" id="A0A0D2JL78"/>
<keyword evidence="3 6" id="KW-0812">Transmembrane</keyword>
<evidence type="ECO:0000256" key="1">
    <source>
        <dbReference type="ARBA" id="ARBA00004651"/>
    </source>
</evidence>
<dbReference type="Pfam" id="PF01810">
    <property type="entry name" value="LysE"/>
    <property type="match status" value="1"/>
</dbReference>
<dbReference type="EMBL" id="ARQD01000003">
    <property type="protein sequence ID" value="KIX85113.1"/>
    <property type="molecule type" value="Genomic_DNA"/>
</dbReference>
<dbReference type="PANTHER" id="PTHR30086">
    <property type="entry name" value="ARGININE EXPORTER PROTEIN ARGO"/>
    <property type="match status" value="1"/>
</dbReference>
<proteinExistence type="predicted"/>
<dbReference type="PANTHER" id="PTHR30086:SF20">
    <property type="entry name" value="ARGININE EXPORTER PROTEIN ARGO-RELATED"/>
    <property type="match status" value="1"/>
</dbReference>
<keyword evidence="8" id="KW-1185">Reference proteome</keyword>
<evidence type="ECO:0000256" key="6">
    <source>
        <dbReference type="SAM" id="Phobius"/>
    </source>
</evidence>
<keyword evidence="5 6" id="KW-0472">Membrane</keyword>
<keyword evidence="2" id="KW-1003">Cell membrane</keyword>
<feature type="transmembrane region" description="Helical" evidence="6">
    <location>
        <begin position="41"/>
        <end position="62"/>
    </location>
</feature>
<feature type="transmembrane region" description="Helical" evidence="6">
    <location>
        <begin position="74"/>
        <end position="92"/>
    </location>
</feature>
<feature type="transmembrane region" description="Helical" evidence="6">
    <location>
        <begin position="6"/>
        <end position="29"/>
    </location>
</feature>
<evidence type="ECO:0000256" key="5">
    <source>
        <dbReference type="ARBA" id="ARBA00023136"/>
    </source>
</evidence>
<protein>
    <recommendedName>
        <fullName evidence="9">Lysine transporter LysE</fullName>
    </recommendedName>
</protein>
<dbReference type="GO" id="GO:0005886">
    <property type="term" value="C:plasma membrane"/>
    <property type="evidence" value="ECO:0007669"/>
    <property type="project" value="UniProtKB-SubCell"/>
</dbReference>
<feature type="transmembrane region" description="Helical" evidence="6">
    <location>
        <begin position="112"/>
        <end position="136"/>
    </location>
</feature>
<keyword evidence="4 6" id="KW-1133">Transmembrane helix</keyword>
<dbReference type="eggNOG" id="COG1280">
    <property type="taxonomic scope" value="Bacteria"/>
</dbReference>